<organism evidence="3 4">
    <name type="scientific">Allobranchiibius huperziae</name>
    <dbReference type="NCBI Taxonomy" id="1874116"/>
    <lineage>
        <taxon>Bacteria</taxon>
        <taxon>Bacillati</taxon>
        <taxon>Actinomycetota</taxon>
        <taxon>Actinomycetes</taxon>
        <taxon>Micrococcales</taxon>
        <taxon>Dermacoccaceae</taxon>
        <taxon>Allobranchiibius</taxon>
    </lineage>
</organism>
<evidence type="ECO:0000313" key="3">
    <source>
        <dbReference type="EMBL" id="NYJ75659.1"/>
    </source>
</evidence>
<dbReference type="InterPro" id="IPR013320">
    <property type="entry name" value="ConA-like_dom_sf"/>
</dbReference>
<dbReference type="GO" id="GO:0004553">
    <property type="term" value="F:hydrolase activity, hydrolyzing O-glycosyl compounds"/>
    <property type="evidence" value="ECO:0007669"/>
    <property type="project" value="InterPro"/>
</dbReference>
<dbReference type="RefSeq" id="WP_179482501.1">
    <property type="nucleotide sequence ID" value="NZ_JACCFW010000001.1"/>
</dbReference>
<accession>A0A853DI66</accession>
<dbReference type="EMBL" id="JACCFW010000001">
    <property type="protein sequence ID" value="NYJ75659.1"/>
    <property type="molecule type" value="Genomic_DNA"/>
</dbReference>
<dbReference type="SUPFAM" id="SSF49899">
    <property type="entry name" value="Concanavalin A-like lectins/glucanases"/>
    <property type="match status" value="1"/>
</dbReference>
<dbReference type="Pfam" id="PF00722">
    <property type="entry name" value="Glyco_hydro_16"/>
    <property type="match status" value="1"/>
</dbReference>
<dbReference type="Gene3D" id="2.60.120.200">
    <property type="match status" value="1"/>
</dbReference>
<keyword evidence="4" id="KW-1185">Reference proteome</keyword>
<dbReference type="GO" id="GO:0005975">
    <property type="term" value="P:carbohydrate metabolic process"/>
    <property type="evidence" value="ECO:0007669"/>
    <property type="project" value="InterPro"/>
</dbReference>
<feature type="chain" id="PRO_5038950441" evidence="1">
    <location>
        <begin position="31"/>
        <end position="299"/>
    </location>
</feature>
<reference evidence="3 4" key="1">
    <citation type="submission" date="2020-07" db="EMBL/GenBank/DDBJ databases">
        <title>Sequencing the genomes of 1000 actinobacteria strains.</title>
        <authorList>
            <person name="Klenk H.-P."/>
        </authorList>
    </citation>
    <scope>NUCLEOTIDE SEQUENCE [LARGE SCALE GENOMIC DNA]</scope>
    <source>
        <strain evidence="3 4">DSM 29531</strain>
    </source>
</reference>
<dbReference type="PROSITE" id="PS51762">
    <property type="entry name" value="GH16_2"/>
    <property type="match status" value="1"/>
</dbReference>
<sequence length="299" mass="32170">MRAHPINRRALLGGSAGLALGAAVSGAAGATSASGAALPVGDLPGWKQVIREDFTTAVPRGGFVASPTTYGELATTCAAYRAYGKRLGVYGNGPVNTYGYYDVSKTLSTSGSLLDMYLHHDTATNRNVSAAVFPFRAGSTTNAHLYGRWSYRMRSYNATGTNWACVSLLWPDVDSQWPMAGEIDWPEGDVRAVPSGARGNVAGFFHPRGAQSGHEGTVPIPGLNGLWTNWHTYTIEWLPNSLKCYLNNHLVLSRTTRVPSTPMRWITQSCPSNDNRGAPLRPAGSAHVQIDWVVAYDRA</sequence>
<feature type="signal peptide" evidence="1">
    <location>
        <begin position="1"/>
        <end position="30"/>
    </location>
</feature>
<evidence type="ECO:0000259" key="2">
    <source>
        <dbReference type="PROSITE" id="PS51762"/>
    </source>
</evidence>
<comment type="caution">
    <text evidence="3">The sequence shown here is derived from an EMBL/GenBank/DDBJ whole genome shotgun (WGS) entry which is preliminary data.</text>
</comment>
<dbReference type="PROSITE" id="PS51318">
    <property type="entry name" value="TAT"/>
    <property type="match status" value="1"/>
</dbReference>
<dbReference type="Proteomes" id="UP000571817">
    <property type="component" value="Unassembled WGS sequence"/>
</dbReference>
<feature type="domain" description="GH16" evidence="2">
    <location>
        <begin position="44"/>
        <end position="299"/>
    </location>
</feature>
<dbReference type="InterPro" id="IPR006311">
    <property type="entry name" value="TAT_signal"/>
</dbReference>
<dbReference type="CDD" id="cd00413">
    <property type="entry name" value="Glyco_hydrolase_16"/>
    <property type="match status" value="1"/>
</dbReference>
<proteinExistence type="predicted"/>
<evidence type="ECO:0000256" key="1">
    <source>
        <dbReference type="SAM" id="SignalP"/>
    </source>
</evidence>
<evidence type="ECO:0000313" key="4">
    <source>
        <dbReference type="Proteomes" id="UP000571817"/>
    </source>
</evidence>
<dbReference type="AlphaFoldDB" id="A0A853DI66"/>
<gene>
    <name evidence="3" type="ORF">HNR15_002622</name>
</gene>
<protein>
    <submittedName>
        <fullName evidence="3">Beta-glucanase (GH16 family)</fullName>
    </submittedName>
</protein>
<dbReference type="InterPro" id="IPR000757">
    <property type="entry name" value="Beta-glucanase-like"/>
</dbReference>
<name>A0A853DI66_9MICO</name>
<keyword evidence="1" id="KW-0732">Signal</keyword>